<sequence>MKNRIAAFFIIATQFYFAQQAADVQNNKFNLTIKSPDASQLSKHIDVPTTTHTGTVGIDIPIYNIKVDNYTLPISLKYHASGVKVKEVASKVGLGWSLSIGGISLSKQIINIEDRGFIPVINQADWSFQPNDRTSSDYSLANQITGFNAADPSNPFSALKRDSQPDIFSYSIPGSSGDFHLDSSGRPVKIGETSVKIEKSPFVLTDDSGNKYYFSGGNQTRTIGGAVPLPSDIAVTDYVINKIVLSNGKEIRFEYLSAAYQYLSSYYKGFRYPLYCQTSIDGVTADNEYSEYASLTDVTSESYLSKIIYPEGYTLFTYSNNRQDILGGLSLDNITVYDNGNKLVANQVLNKGYFTTTDIKNIGGYANHTNALTKRLKLTEVKNMLDNSSYKVTYYEDTPLPNRLSDATDYVGFYNGENNNLGIPYVVFGDNVYGWGDKKKPNIIYAVSGSLKELIYPTGGKMKLEYELDDFDSNTTNFIEPIVAQREEVIISGESEKSFTLNTNANINTVSFKVNFSSNLNPDNDGSNTLPGDNTAYFIGEILDNTNTVLKTFLLNGDYEFLLDKKPSYKLRMRKHKNPTVDKYANLSIRWREISYAPTVRYNQSVGGIRVNKIIKQEGADSIIEERFSYKYENGISTGVFMGDPINYYYFASSPHGYQGETCRRLVISNSGNFNLSTINGKPTVYNKVITERVNVKTPNVAWKTIDTYYNSSSSNFYNNESPFQNFVNNQFARGLLLTKEVFDSSNKLVKKMENEYVGDNYFNQKSSDYLNQFPAVTIRPYQLIVTKIIPERIPGTNEYLHIPVFDFTRYEITSSWMKLKSQKNTSYLNNQEIIETTNYLYDSDHRHLNPTILTALSPDQSISETVYQYAYEKGNQKLIDANMIGIPLETKVIQKQNANDAGKTTSRSETKYDDPANLFPTSVVSYDIQNNNASTTEVTYNKYDVKGNILQYTTKDGISTTVIWGYNNTQPIAKITGAKLSDITPSLITSIVNASNDDNIPPQGMTPEQTEQNLILALDTFRKNSALSGYQITTYSYDPLIGVTSITAPSGIREVYIYDTVNRLKEIRQDSKTGNLVKEFKYNYKL</sequence>
<dbReference type="Gene3D" id="2.180.10.10">
    <property type="entry name" value="RHS repeat-associated core"/>
    <property type="match status" value="1"/>
</dbReference>
<reference evidence="2" key="1">
    <citation type="submission" date="2021-01" db="EMBL/GenBank/DDBJ databases">
        <title>Genome public.</title>
        <authorList>
            <person name="Liu C."/>
            <person name="Sun Q."/>
        </authorList>
    </citation>
    <scope>NUCLEOTIDE SEQUENCE [LARGE SCALE GENOMIC DNA]</scope>
    <source>
        <strain evidence="2">YIM B02567</strain>
    </source>
</reference>
<evidence type="ECO:0000313" key="2">
    <source>
        <dbReference type="Proteomes" id="UP000628669"/>
    </source>
</evidence>
<organism evidence="1 2">
    <name type="scientific">Chryseobacterium paridis</name>
    <dbReference type="NCBI Taxonomy" id="2800328"/>
    <lineage>
        <taxon>Bacteria</taxon>
        <taxon>Pseudomonadati</taxon>
        <taxon>Bacteroidota</taxon>
        <taxon>Flavobacteriia</taxon>
        <taxon>Flavobacteriales</taxon>
        <taxon>Weeksellaceae</taxon>
        <taxon>Chryseobacterium group</taxon>
        <taxon>Chryseobacterium</taxon>
    </lineage>
</organism>
<keyword evidence="2" id="KW-1185">Reference proteome</keyword>
<dbReference type="RefSeq" id="WP_200249256.1">
    <property type="nucleotide sequence ID" value="NZ_JAENHK010000011.1"/>
</dbReference>
<protein>
    <recommendedName>
        <fullName evidence="3">YD repeat-containing protein</fullName>
    </recommendedName>
</protein>
<accession>A0ABS1G0U0</accession>
<gene>
    <name evidence="1" type="ORF">JHL15_21165</name>
</gene>
<proteinExistence type="predicted"/>
<evidence type="ECO:0008006" key="3">
    <source>
        <dbReference type="Google" id="ProtNLM"/>
    </source>
</evidence>
<dbReference type="EMBL" id="JAENHK010000011">
    <property type="protein sequence ID" value="MBK1898282.1"/>
    <property type="molecule type" value="Genomic_DNA"/>
</dbReference>
<dbReference type="Proteomes" id="UP000628669">
    <property type="component" value="Unassembled WGS sequence"/>
</dbReference>
<comment type="caution">
    <text evidence="1">The sequence shown here is derived from an EMBL/GenBank/DDBJ whole genome shotgun (WGS) entry which is preliminary data.</text>
</comment>
<evidence type="ECO:0000313" key="1">
    <source>
        <dbReference type="EMBL" id="MBK1898282.1"/>
    </source>
</evidence>
<name>A0ABS1G0U0_9FLAO</name>